<protein>
    <submittedName>
        <fullName evidence="3">Copia-type polyprotein</fullName>
    </submittedName>
</protein>
<keyword evidence="1" id="KW-0645">Protease</keyword>
<dbReference type="InterPro" id="IPR039537">
    <property type="entry name" value="Retrotran_Ty1/copia-like"/>
</dbReference>
<feature type="non-terminal residue" evidence="3">
    <location>
        <position position="1"/>
    </location>
</feature>
<dbReference type="GO" id="GO:0008233">
    <property type="term" value="F:peptidase activity"/>
    <property type="evidence" value="ECO:0007669"/>
    <property type="project" value="UniProtKB-KW"/>
</dbReference>
<organism evidence="3">
    <name type="scientific">Tanacetum cinerariifolium</name>
    <name type="common">Dalmatian daisy</name>
    <name type="synonym">Chrysanthemum cinerariifolium</name>
    <dbReference type="NCBI Taxonomy" id="118510"/>
    <lineage>
        <taxon>Eukaryota</taxon>
        <taxon>Viridiplantae</taxon>
        <taxon>Streptophyta</taxon>
        <taxon>Embryophyta</taxon>
        <taxon>Tracheophyta</taxon>
        <taxon>Spermatophyta</taxon>
        <taxon>Magnoliopsida</taxon>
        <taxon>eudicotyledons</taxon>
        <taxon>Gunneridae</taxon>
        <taxon>Pentapetalae</taxon>
        <taxon>asterids</taxon>
        <taxon>campanulids</taxon>
        <taxon>Asterales</taxon>
        <taxon>Asteraceae</taxon>
        <taxon>Asteroideae</taxon>
        <taxon>Anthemideae</taxon>
        <taxon>Anthemidinae</taxon>
        <taxon>Tanacetum</taxon>
    </lineage>
</organism>
<dbReference type="PANTHER" id="PTHR42648:SF18">
    <property type="entry name" value="RETROTRANSPOSON, UNCLASSIFIED-LIKE PROTEIN"/>
    <property type="match status" value="1"/>
</dbReference>
<proteinExistence type="predicted"/>
<feature type="domain" description="Retrovirus-related Pol polyprotein from transposon TNT 1-94-like beta-barrel" evidence="2">
    <location>
        <begin position="34"/>
        <end position="75"/>
    </location>
</feature>
<feature type="non-terminal residue" evidence="3">
    <location>
        <position position="127"/>
    </location>
</feature>
<dbReference type="GO" id="GO:0006508">
    <property type="term" value="P:proteolysis"/>
    <property type="evidence" value="ECO:0007669"/>
    <property type="project" value="UniProtKB-KW"/>
</dbReference>
<keyword evidence="1" id="KW-0378">Hydrolase</keyword>
<gene>
    <name evidence="3" type="ORF">Tci_827512</name>
</gene>
<name>A0A699Q5F5_TANCI</name>
<dbReference type="Pfam" id="PF22936">
    <property type="entry name" value="Pol_BBD"/>
    <property type="match status" value="1"/>
</dbReference>
<evidence type="ECO:0000259" key="2">
    <source>
        <dbReference type="Pfam" id="PF22936"/>
    </source>
</evidence>
<reference evidence="3" key="1">
    <citation type="journal article" date="2019" name="Sci. Rep.">
        <title>Draft genome of Tanacetum cinerariifolium, the natural source of mosquito coil.</title>
        <authorList>
            <person name="Yamashiro T."/>
            <person name="Shiraishi A."/>
            <person name="Satake H."/>
            <person name="Nakayama K."/>
        </authorList>
    </citation>
    <scope>NUCLEOTIDE SEQUENCE</scope>
</reference>
<dbReference type="InterPro" id="IPR054722">
    <property type="entry name" value="PolX-like_BBD"/>
</dbReference>
<dbReference type="PANTHER" id="PTHR42648">
    <property type="entry name" value="TRANSPOSASE, PUTATIVE-RELATED"/>
    <property type="match status" value="1"/>
</dbReference>
<evidence type="ECO:0000256" key="1">
    <source>
        <dbReference type="ARBA" id="ARBA00022670"/>
    </source>
</evidence>
<dbReference type="AlphaFoldDB" id="A0A699Q5F5"/>
<sequence length="127" mass="14233">QVEEKANLMEVQDEDELTLLMVRHDEQKDKIKPWHIDSAASNHMTGEEDLFVEMEVSKGNVTFGDESKAPVKGKGLDHIDHPNQVCEGCMFGKHARSSFPKESTSRAKEPLQLIHTDLCGPITLPSH</sequence>
<dbReference type="EMBL" id="BKCJ010965670">
    <property type="protein sequence ID" value="GFC55542.1"/>
    <property type="molecule type" value="Genomic_DNA"/>
</dbReference>
<accession>A0A699Q5F5</accession>
<evidence type="ECO:0000313" key="3">
    <source>
        <dbReference type="EMBL" id="GFC55542.1"/>
    </source>
</evidence>
<comment type="caution">
    <text evidence="3">The sequence shown here is derived from an EMBL/GenBank/DDBJ whole genome shotgun (WGS) entry which is preliminary data.</text>
</comment>